<dbReference type="InterPro" id="IPR006626">
    <property type="entry name" value="PbH1"/>
</dbReference>
<dbReference type="InterPro" id="IPR011050">
    <property type="entry name" value="Pectin_lyase_fold/virulence"/>
</dbReference>
<dbReference type="Gene3D" id="2.160.20.10">
    <property type="entry name" value="Single-stranded right-handed beta-helix, Pectin lyase-like"/>
    <property type="match status" value="1"/>
</dbReference>
<evidence type="ECO:0000259" key="2">
    <source>
        <dbReference type="Pfam" id="PF13229"/>
    </source>
</evidence>
<dbReference type="SMART" id="SM00710">
    <property type="entry name" value="PbH1"/>
    <property type="match status" value="8"/>
</dbReference>
<dbReference type="Gene3D" id="2.60.40.4070">
    <property type="match status" value="1"/>
</dbReference>
<dbReference type="Pfam" id="PF13229">
    <property type="entry name" value="Beta_helix"/>
    <property type="match status" value="1"/>
</dbReference>
<gene>
    <name evidence="4" type="ORF">CEE37_13285</name>
</gene>
<dbReference type="NCBIfam" id="TIGR04183">
    <property type="entry name" value="Por_Secre_tail"/>
    <property type="match status" value="1"/>
</dbReference>
<evidence type="ECO:0000256" key="1">
    <source>
        <dbReference type="SAM" id="SignalP"/>
    </source>
</evidence>
<evidence type="ECO:0000313" key="4">
    <source>
        <dbReference type="EMBL" id="TKJ37932.1"/>
    </source>
</evidence>
<organism evidence="4 5">
    <name type="scientific">candidate division LCP-89 bacterium B3_LCP</name>
    <dbReference type="NCBI Taxonomy" id="2012998"/>
    <lineage>
        <taxon>Bacteria</taxon>
        <taxon>Pseudomonadati</taxon>
        <taxon>Bacteria division LCP-89</taxon>
    </lineage>
</organism>
<dbReference type="SUPFAM" id="SSF51126">
    <property type="entry name" value="Pectin lyase-like"/>
    <property type="match status" value="1"/>
</dbReference>
<feature type="domain" description="Secretion system C-terminal sorting" evidence="3">
    <location>
        <begin position="1020"/>
        <end position="1095"/>
    </location>
</feature>
<dbReference type="InterPro" id="IPR026444">
    <property type="entry name" value="Secre_tail"/>
</dbReference>
<dbReference type="Proteomes" id="UP000319619">
    <property type="component" value="Unassembled WGS sequence"/>
</dbReference>
<evidence type="ECO:0008006" key="6">
    <source>
        <dbReference type="Google" id="ProtNLM"/>
    </source>
</evidence>
<evidence type="ECO:0000259" key="3">
    <source>
        <dbReference type="Pfam" id="PF18962"/>
    </source>
</evidence>
<name>A0A532USQ7_UNCL8</name>
<dbReference type="InterPro" id="IPR039448">
    <property type="entry name" value="Beta_helix"/>
</dbReference>
<dbReference type="InterPro" id="IPR012334">
    <property type="entry name" value="Pectin_lyas_fold"/>
</dbReference>
<dbReference type="EMBL" id="NJBN01000011">
    <property type="protein sequence ID" value="TKJ37932.1"/>
    <property type="molecule type" value="Genomic_DNA"/>
</dbReference>
<protein>
    <recommendedName>
        <fullName evidence="6">Secretion system C-terminal sorting domain-containing protein</fullName>
    </recommendedName>
</protein>
<accession>A0A532USQ7</accession>
<dbReference type="Pfam" id="PF18962">
    <property type="entry name" value="Por_Secre_tail"/>
    <property type="match status" value="1"/>
</dbReference>
<comment type="caution">
    <text evidence="4">The sequence shown here is derived from an EMBL/GenBank/DDBJ whole genome shotgun (WGS) entry which is preliminary data.</text>
</comment>
<feature type="domain" description="Right handed beta helix" evidence="2">
    <location>
        <begin position="705"/>
        <end position="861"/>
    </location>
</feature>
<evidence type="ECO:0000313" key="5">
    <source>
        <dbReference type="Proteomes" id="UP000319619"/>
    </source>
</evidence>
<sequence>MKKLLLFSNILILFGVAFAETHIPRGPVSGTWTLAGSPYLIEGHIGIRRYESLTIEPGVEVIFQGHYKFLVYGQLSAVGTQTDSILFTAENPNRGWHGLRIHELDTQADSTRLVYCRLEHGKSSVNNNAGENKHGGALYCTNSSKLLIKNCLITNNQTGDVVGAQGSYGNPGGRGENVTSGHGGAVYLSNSNPSILDNTICFNRTGNATGGTGGHGENFNGSLPYYIIGGDGGTGGEGLSGSGGALYYAHSQPILYGNMIYGNSAGQGIGGAGGGGGNVDNDHWNGDANGGNGGDGGIGRGGSGGSVYLLESDVDISNNLLYENSSGIGSGGIGGNGGDGWTWNGYIYIGWGGNGGNGGDGYGGDGGAFYYENSNPAINNNTVCDHECGDGTGGDGGVGGWGGYASGGTGGTGSGFDGQYIVYSSSSTPILANSILWDNTGEIFNGSPQVTYSCVQGGYSGAGNIGEDPLFAGLYHLSQTAAGQAVQSLCVDAGDPDSTVLVGTTRTDGVQDSLIVDMGYHHHIFSGLPVLSVSANSMFFSAEIYGPNPDDQTFEVINSSMGSFNYEITENAGWLSVSPGGGGPVPPTITETVSVDIMGLPAYDYFTTITVTAPGVIGSPQIIDVTLSVVYHNPISGSLSGVLSTDTYNVTSDICVEYGDSLIIEEGTMLLFMGHYKFDVLGYLHAVGSNQDSIWLVQDTSTFAWQGIRFTGSSADSSLMEYCNISGSDSSGIRCINSSPIFSHCKINGNSSPDIFGQLIGGGGVYCSSSNPIFNYCDICTNEGKCGGGLMCHYDGNPIFNYCNFYDNLAFGSGGAIWSGFSGPVFNYCLINDNVAGPAPYPMGGGAYCGSWGASFNNCTIARNSISGAYPTGGGIRFDYTGYYEVINCIIEGNQLTGITSLNGATVSINYSDFHNNEQGPFAGNLPPNIGVISTTNANNDSCDMYYNIFMDPQFVHPDTGNFNLQSTSPCIDAGDPLSPFDPDSTIADMGAFYFDQSVIAGDLHETIRIPDSYALQPAYPNPFNPTTTVTYALPQASRVQLNIYNLQGRLVTELVNGWRDMGYHEVIFEAQNLASGMYIYRIQAGDFTDVKKMMLVK</sequence>
<keyword evidence="1" id="KW-0732">Signal</keyword>
<proteinExistence type="predicted"/>
<reference evidence="4 5" key="1">
    <citation type="submission" date="2017-06" db="EMBL/GenBank/DDBJ databases">
        <title>Novel microbial phyla capable of carbon fixation and sulfur reduction in deep-sea sediments.</title>
        <authorList>
            <person name="Huang J."/>
            <person name="Baker B."/>
            <person name="Wang Y."/>
        </authorList>
    </citation>
    <scope>NUCLEOTIDE SEQUENCE [LARGE SCALE GENOMIC DNA]</scope>
    <source>
        <strain evidence="4">B3_LCP</strain>
    </source>
</reference>
<feature type="signal peptide" evidence="1">
    <location>
        <begin position="1"/>
        <end position="19"/>
    </location>
</feature>
<dbReference type="AlphaFoldDB" id="A0A532USQ7"/>
<feature type="chain" id="PRO_5022154924" description="Secretion system C-terminal sorting domain-containing protein" evidence="1">
    <location>
        <begin position="20"/>
        <end position="1098"/>
    </location>
</feature>